<evidence type="ECO:0000256" key="2">
    <source>
        <dbReference type="ARBA" id="ARBA00022801"/>
    </source>
</evidence>
<keyword evidence="4" id="KW-0645">Protease</keyword>
<dbReference type="GO" id="GO:0009002">
    <property type="term" value="F:serine-type D-Ala-D-Ala carboxypeptidase activity"/>
    <property type="evidence" value="ECO:0007669"/>
    <property type="project" value="UniProtKB-EC"/>
</dbReference>
<dbReference type="Gene3D" id="3.40.710.10">
    <property type="entry name" value="DD-peptidase/beta-lactamase superfamily"/>
    <property type="match status" value="2"/>
</dbReference>
<organism evidence="4 5">
    <name type="scientific">Candidatus Aphodousia faecigallinarum</name>
    <dbReference type="NCBI Taxonomy" id="2840677"/>
    <lineage>
        <taxon>Bacteria</taxon>
        <taxon>Pseudomonadati</taxon>
        <taxon>Pseudomonadota</taxon>
        <taxon>Betaproteobacteria</taxon>
        <taxon>Burkholderiales</taxon>
        <taxon>Sutterellaceae</taxon>
        <taxon>Sutterellaceae incertae sedis</taxon>
        <taxon>Candidatus Aphodousia</taxon>
    </lineage>
</organism>
<dbReference type="Pfam" id="PF02113">
    <property type="entry name" value="Peptidase_S13"/>
    <property type="match status" value="1"/>
</dbReference>
<dbReference type="InterPro" id="IPR000667">
    <property type="entry name" value="Peptidase_S13"/>
</dbReference>
<dbReference type="NCBIfam" id="TIGR00666">
    <property type="entry name" value="PBP4"/>
    <property type="match status" value="1"/>
</dbReference>
<sequence length="472" mass="51937">MKKITLASVVALITYCFSMGIAAAQNFFPPAVSDALRAEKLAKEQMAASVVALDGGKLALNWRDKVKVIPASTEKMVTTLAALELLGPDWRWKTSFSYTGEISDGVLIGTLYIKGGGDPKYVAENLWRDLSRLRSMGIRHIAGDVVIDRSYFEADKQDPEFEEDWDRPYTAQADAALFNYRSIAMTISPRKDLGVALVTVSPPIEGLSVPSSVPISRKKGCVRWRQALELDIDNPWQPQFDGALPSGCDEKVLAYLVADANQYWQMYLKSIASEVGIQWSGKVAGGFVPEQAKPLFDVWSDDLATLVKLTNKFSNNVFAKHLLLTLAAKDRPERPAGYDHARSLLNAWLHYAVKVAPGEILVDNGSGLSRNSRVTTRAMTKLIAYGWKSVRMPEWISSFPISATDGTMSKRKVAPGSAYIKTGLLNNVKSAGGMVQARSGKRYAIYAVVQGKNATKTDAPIDRLIEWVYFNG</sequence>
<keyword evidence="3" id="KW-0732">Signal</keyword>
<gene>
    <name evidence="4" type="primary">dacB</name>
    <name evidence="4" type="ORF">IAC56_02855</name>
</gene>
<evidence type="ECO:0000313" key="5">
    <source>
        <dbReference type="Proteomes" id="UP000824083"/>
    </source>
</evidence>
<reference evidence="4" key="2">
    <citation type="journal article" date="2021" name="PeerJ">
        <title>Extensive microbial diversity within the chicken gut microbiome revealed by metagenomics and culture.</title>
        <authorList>
            <person name="Gilroy R."/>
            <person name="Ravi A."/>
            <person name="Getino M."/>
            <person name="Pursley I."/>
            <person name="Horton D.L."/>
            <person name="Alikhan N.F."/>
            <person name="Baker D."/>
            <person name="Gharbi K."/>
            <person name="Hall N."/>
            <person name="Watson M."/>
            <person name="Adriaenssens E.M."/>
            <person name="Foster-Nyarko E."/>
            <person name="Jarju S."/>
            <person name="Secka A."/>
            <person name="Antonio M."/>
            <person name="Oren A."/>
            <person name="Chaudhuri R.R."/>
            <person name="La Ragione R."/>
            <person name="Hildebrand F."/>
            <person name="Pallen M.J."/>
        </authorList>
    </citation>
    <scope>NUCLEOTIDE SEQUENCE</scope>
    <source>
        <strain evidence="4">7463</strain>
    </source>
</reference>
<feature type="signal peptide" evidence="3">
    <location>
        <begin position="1"/>
        <end position="24"/>
    </location>
</feature>
<dbReference type="Gene3D" id="3.50.80.20">
    <property type="entry name" value="D-Ala-D-Ala carboxypeptidase C, peptidase S13"/>
    <property type="match status" value="1"/>
</dbReference>
<dbReference type="PANTHER" id="PTHR30023:SF0">
    <property type="entry name" value="PENICILLIN-SENSITIVE CARBOXYPEPTIDASE A"/>
    <property type="match status" value="1"/>
</dbReference>
<proteinExistence type="inferred from homology"/>
<evidence type="ECO:0000313" key="4">
    <source>
        <dbReference type="EMBL" id="HIU37196.1"/>
    </source>
</evidence>
<dbReference type="PANTHER" id="PTHR30023">
    <property type="entry name" value="D-ALANYL-D-ALANINE CARBOXYPEPTIDASE"/>
    <property type="match status" value="1"/>
</dbReference>
<dbReference type="EMBL" id="DVMY01000051">
    <property type="protein sequence ID" value="HIU37196.1"/>
    <property type="molecule type" value="Genomic_DNA"/>
</dbReference>
<keyword evidence="2 4" id="KW-0378">Hydrolase</keyword>
<comment type="caution">
    <text evidence="4">The sequence shown here is derived from an EMBL/GenBank/DDBJ whole genome shotgun (WGS) entry which is preliminary data.</text>
</comment>
<dbReference type="Proteomes" id="UP000824083">
    <property type="component" value="Unassembled WGS sequence"/>
</dbReference>
<name>A0A9D1LFS9_9BURK</name>
<protein>
    <submittedName>
        <fullName evidence="4">D-alanyl-D-alanine carboxypeptidase/D-alanyl-D-alanine-endopeptidase</fullName>
        <ecNumber evidence="4">3.4.16.4</ecNumber>
    </submittedName>
</protein>
<dbReference type="GO" id="GO:0000270">
    <property type="term" value="P:peptidoglycan metabolic process"/>
    <property type="evidence" value="ECO:0007669"/>
    <property type="project" value="TreeGrafter"/>
</dbReference>
<dbReference type="AlphaFoldDB" id="A0A9D1LFS9"/>
<comment type="similarity">
    <text evidence="1">Belongs to the peptidase S13 family.</text>
</comment>
<dbReference type="SUPFAM" id="SSF56601">
    <property type="entry name" value="beta-lactamase/transpeptidase-like"/>
    <property type="match status" value="1"/>
</dbReference>
<dbReference type="InterPro" id="IPR012338">
    <property type="entry name" value="Beta-lactam/transpept-like"/>
</dbReference>
<evidence type="ECO:0000256" key="3">
    <source>
        <dbReference type="SAM" id="SignalP"/>
    </source>
</evidence>
<accession>A0A9D1LFS9</accession>
<keyword evidence="4" id="KW-0121">Carboxypeptidase</keyword>
<dbReference type="EC" id="3.4.16.4" evidence="4"/>
<dbReference type="GO" id="GO:0006508">
    <property type="term" value="P:proteolysis"/>
    <property type="evidence" value="ECO:0007669"/>
    <property type="project" value="InterPro"/>
</dbReference>
<reference evidence="4" key="1">
    <citation type="submission" date="2020-10" db="EMBL/GenBank/DDBJ databases">
        <authorList>
            <person name="Gilroy R."/>
        </authorList>
    </citation>
    <scope>NUCLEOTIDE SEQUENCE</scope>
    <source>
        <strain evidence="4">7463</strain>
    </source>
</reference>
<dbReference type="PRINTS" id="PR00922">
    <property type="entry name" value="DADACBPTASE3"/>
</dbReference>
<evidence type="ECO:0000256" key="1">
    <source>
        <dbReference type="ARBA" id="ARBA00006096"/>
    </source>
</evidence>
<feature type="chain" id="PRO_5039718269" evidence="3">
    <location>
        <begin position="25"/>
        <end position="472"/>
    </location>
</feature>